<evidence type="ECO:0000256" key="7">
    <source>
        <dbReference type="ARBA" id="ARBA00022989"/>
    </source>
</evidence>
<comment type="similarity">
    <text evidence="2">Belongs to the glycosyltransferase 29 family.</text>
</comment>
<dbReference type="PROSITE" id="PS51257">
    <property type="entry name" value="PROKAR_LIPOPROTEIN"/>
    <property type="match status" value="1"/>
</dbReference>
<evidence type="ECO:0000256" key="4">
    <source>
        <dbReference type="ARBA" id="ARBA00022679"/>
    </source>
</evidence>
<comment type="caution">
    <text evidence="15">The sequence shown here is derived from an EMBL/GenBank/DDBJ whole genome shotgun (WGS) entry which is preliminary data.</text>
</comment>
<dbReference type="InterPro" id="IPR038578">
    <property type="entry name" value="GT29-like_sf"/>
</dbReference>
<keyword evidence="10" id="KW-1015">Disulfide bond</keyword>
<keyword evidence="3" id="KW-0328">Glycosyltransferase</keyword>
<evidence type="ECO:0000256" key="1">
    <source>
        <dbReference type="ARBA" id="ARBA00004447"/>
    </source>
</evidence>
<evidence type="ECO:0000256" key="11">
    <source>
        <dbReference type="ARBA" id="ARBA00023180"/>
    </source>
</evidence>
<evidence type="ECO:0000256" key="5">
    <source>
        <dbReference type="ARBA" id="ARBA00022692"/>
    </source>
</evidence>
<keyword evidence="8" id="KW-0333">Golgi apparatus</keyword>
<organism evidence="15 16">
    <name type="scientific">Cymbomonas tetramitiformis</name>
    <dbReference type="NCBI Taxonomy" id="36881"/>
    <lineage>
        <taxon>Eukaryota</taxon>
        <taxon>Viridiplantae</taxon>
        <taxon>Chlorophyta</taxon>
        <taxon>Pyramimonadophyceae</taxon>
        <taxon>Pyramimonadales</taxon>
        <taxon>Pyramimonadaceae</taxon>
        <taxon>Cymbomonas</taxon>
    </lineage>
</organism>
<dbReference type="PANTHER" id="PTHR46059:SF1">
    <property type="entry name" value="BETA-GALACTOSIDE ALPHA-2,6-SIALYLTRANSFERASE"/>
    <property type="match status" value="1"/>
</dbReference>
<comment type="catalytic activity">
    <reaction evidence="12">
        <text>a beta-D-galactoside + CMP-N-acetyl-beta-neuraminate = an N-acetyl-alpha-neuraminyl-(2-&gt;6)-beta-D-galactosyl derivative + CMP + H(+)</text>
        <dbReference type="Rhea" id="RHEA:52104"/>
        <dbReference type="ChEBI" id="CHEBI:15378"/>
        <dbReference type="ChEBI" id="CHEBI:28034"/>
        <dbReference type="ChEBI" id="CHEBI:57812"/>
        <dbReference type="ChEBI" id="CHEBI:60377"/>
        <dbReference type="ChEBI" id="CHEBI:136398"/>
        <dbReference type="EC" id="2.4.3.1"/>
    </reaction>
</comment>
<evidence type="ECO:0000313" key="15">
    <source>
        <dbReference type="EMBL" id="KAK3232957.1"/>
    </source>
</evidence>
<reference evidence="15 16" key="1">
    <citation type="journal article" date="2015" name="Genome Biol. Evol.">
        <title>Comparative Genomics of a Bacterivorous Green Alga Reveals Evolutionary Causalities and Consequences of Phago-Mixotrophic Mode of Nutrition.</title>
        <authorList>
            <person name="Burns J.A."/>
            <person name="Paasch A."/>
            <person name="Narechania A."/>
            <person name="Kim E."/>
        </authorList>
    </citation>
    <scope>NUCLEOTIDE SEQUENCE [LARGE SCALE GENOMIC DNA]</scope>
    <source>
        <strain evidence="15 16">PLY_AMNH</strain>
    </source>
</reference>
<dbReference type="GO" id="GO:0097503">
    <property type="term" value="P:sialylation"/>
    <property type="evidence" value="ECO:0007669"/>
    <property type="project" value="TreeGrafter"/>
</dbReference>
<evidence type="ECO:0000256" key="8">
    <source>
        <dbReference type="ARBA" id="ARBA00023034"/>
    </source>
</evidence>
<name>A0AAE0EMA3_9CHLO</name>
<protein>
    <recommendedName>
        <fullName evidence="13">beta-galactoside alpha-(2,6)-sialyltransferase</fullName>
        <ecNumber evidence="13">2.4.3.1</ecNumber>
    </recommendedName>
</protein>
<accession>A0AAE0EMA3</accession>
<evidence type="ECO:0000256" key="12">
    <source>
        <dbReference type="ARBA" id="ARBA00034249"/>
    </source>
</evidence>
<dbReference type="GO" id="GO:0003835">
    <property type="term" value="F:beta-galactoside alpha-2,6-sialyltransferase activity"/>
    <property type="evidence" value="ECO:0007669"/>
    <property type="project" value="UniProtKB-EC"/>
</dbReference>
<dbReference type="Proteomes" id="UP001190700">
    <property type="component" value="Unassembled WGS sequence"/>
</dbReference>
<keyword evidence="7" id="KW-1133">Transmembrane helix</keyword>
<gene>
    <name evidence="15" type="ORF">CYMTET_56714</name>
</gene>
<evidence type="ECO:0000256" key="13">
    <source>
        <dbReference type="ARBA" id="ARBA00034329"/>
    </source>
</evidence>
<keyword evidence="11" id="KW-0325">Glycoprotein</keyword>
<evidence type="ECO:0000256" key="2">
    <source>
        <dbReference type="ARBA" id="ARBA00006003"/>
    </source>
</evidence>
<sequence length="624" mass="69174">MAPAKRKASRRLLVACAVVIACACTSAMFMTWTHGSNSTIDAATDSERAYAYEMLESIREQQEAHALNKESDLANSERSEIDLEGAENTLTMLSIESELLARMHSSSPSSAQNVESTEVKELISPDSMETTNEELLTWKEAEYPPPVPKITPSAPVLAAGFRPPQRPRSTTWDTTAQIRLARVPPTKAPPEHHAASSVPMMHPSPKSILSSQPARPRLHGSAIRPHPAAESQHSAEISDHSVAVHHSSHRQPSQRHPGQRLTGEHVHGHGVQPEQSSVHEEELLHRSDAEVETQMLRQASTTEMEPGQLCGADDAACRMRWCQHNYSSFEYPPLVKLGFGTRYPKLDWTTLVMHQEDGETLQGMSKKLLPPNAQKAMGHVEWGRCAVVGNSGVLLQSKYGSEIDEHDVVVRLNQAPTQGYEEIVGRKTTIRLLNRLWSVEYGKPASVRRFHLPLEDGVMLIASRGEDLLTNYRRLRSSMTRNQQNVRVNLLSFPVVAHARFLLGAFRRCLGAQGRKFTGGGVPSSGMVAIYALKEICSELNVYGFGLGSKPKRTRYQYYTLHNTERGWPSPGRGDAIPTLHTAQPGRGCATGRAGHDTIHTAQHWNGAGHHWACRMVQYYTLHC</sequence>
<dbReference type="InterPro" id="IPR001675">
    <property type="entry name" value="Glyco_trans_29"/>
</dbReference>
<keyword evidence="9" id="KW-0472">Membrane</keyword>
<dbReference type="EMBL" id="LGRX02035836">
    <property type="protein sequence ID" value="KAK3232957.1"/>
    <property type="molecule type" value="Genomic_DNA"/>
</dbReference>
<dbReference type="GO" id="GO:0032580">
    <property type="term" value="C:Golgi cisterna membrane"/>
    <property type="evidence" value="ECO:0007669"/>
    <property type="project" value="UniProtKB-SubCell"/>
</dbReference>
<evidence type="ECO:0000256" key="3">
    <source>
        <dbReference type="ARBA" id="ARBA00022676"/>
    </source>
</evidence>
<evidence type="ECO:0000313" key="16">
    <source>
        <dbReference type="Proteomes" id="UP001190700"/>
    </source>
</evidence>
<dbReference type="Pfam" id="PF00777">
    <property type="entry name" value="Glyco_transf_29"/>
    <property type="match status" value="1"/>
</dbReference>
<keyword evidence="16" id="KW-1185">Reference proteome</keyword>
<evidence type="ECO:0000256" key="14">
    <source>
        <dbReference type="SAM" id="MobiDB-lite"/>
    </source>
</evidence>
<dbReference type="Gene3D" id="3.90.1480.20">
    <property type="entry name" value="Glycosyl transferase family 29"/>
    <property type="match status" value="1"/>
</dbReference>
<keyword evidence="4" id="KW-0808">Transferase</keyword>
<comment type="subcellular location">
    <subcellularLocation>
        <location evidence="1">Golgi apparatus</location>
        <location evidence="1">Golgi stack membrane</location>
        <topology evidence="1">Single-pass type II membrane protein</topology>
    </subcellularLocation>
</comment>
<dbReference type="CDD" id="cd19952">
    <property type="entry name" value="GT29"/>
    <property type="match status" value="1"/>
</dbReference>
<evidence type="ECO:0000256" key="10">
    <source>
        <dbReference type="ARBA" id="ARBA00023157"/>
    </source>
</evidence>
<dbReference type="EC" id="2.4.3.1" evidence="13"/>
<dbReference type="AlphaFoldDB" id="A0AAE0EMA3"/>
<feature type="region of interest" description="Disordered" evidence="14">
    <location>
        <begin position="183"/>
        <end position="277"/>
    </location>
</feature>
<evidence type="ECO:0000256" key="6">
    <source>
        <dbReference type="ARBA" id="ARBA00022968"/>
    </source>
</evidence>
<keyword evidence="5" id="KW-0812">Transmembrane</keyword>
<evidence type="ECO:0000256" key="9">
    <source>
        <dbReference type="ARBA" id="ARBA00023136"/>
    </source>
</evidence>
<proteinExistence type="inferred from homology"/>
<dbReference type="PANTHER" id="PTHR46059">
    <property type="entry name" value="BETA-GALACTOSIDE ALPHA-2,6-SIALYLTRANSFERASE"/>
    <property type="match status" value="1"/>
</dbReference>
<keyword evidence="6" id="KW-0735">Signal-anchor</keyword>